<dbReference type="Proteomes" id="UP000642014">
    <property type="component" value="Unassembled WGS sequence"/>
</dbReference>
<reference evidence="1" key="3">
    <citation type="submission" date="2023-08" db="EMBL/GenBank/DDBJ databases">
        <authorList>
            <person name="Sun Q."/>
            <person name="Ohkuma M."/>
        </authorList>
    </citation>
    <scope>NUCLEOTIDE SEQUENCE</scope>
    <source>
        <strain evidence="1">JCM 4205</strain>
    </source>
</reference>
<dbReference type="RefSeq" id="WP_152369927.1">
    <property type="nucleotide sequence ID" value="NZ_BMSJ01000005.1"/>
</dbReference>
<dbReference type="GeneID" id="95454088"/>
<reference evidence="1 4" key="1">
    <citation type="journal article" date="2014" name="Int. J. Syst. Evol. Microbiol.">
        <title>Complete genome sequence of Corynebacterium casei LMG S-19264T (=DSM 44701T), isolated from a smear-ripened cheese.</title>
        <authorList>
            <consortium name="US DOE Joint Genome Institute (JGI-PGF)"/>
            <person name="Walter F."/>
            <person name="Albersmeier A."/>
            <person name="Kalinowski J."/>
            <person name="Ruckert C."/>
        </authorList>
    </citation>
    <scope>NUCLEOTIDE SEQUENCE [LARGE SCALE GENOMIC DNA]</scope>
    <source>
        <strain evidence="1 4">JCM 4205</strain>
    </source>
</reference>
<evidence type="ECO:0000313" key="1">
    <source>
        <dbReference type="EMBL" id="GGR25480.1"/>
    </source>
</evidence>
<evidence type="ECO:0000313" key="2">
    <source>
        <dbReference type="EMBL" id="QEV32453.1"/>
    </source>
</evidence>
<dbReference type="AlphaFoldDB" id="A0AAV4KHA3"/>
<dbReference type="Proteomes" id="UP000326029">
    <property type="component" value="Chromosome"/>
</dbReference>
<organism evidence="1 4">
    <name type="scientific">Streptomyces cinereoruber</name>
    <dbReference type="NCBI Taxonomy" id="67260"/>
    <lineage>
        <taxon>Bacteria</taxon>
        <taxon>Bacillati</taxon>
        <taxon>Actinomycetota</taxon>
        <taxon>Actinomycetes</taxon>
        <taxon>Kitasatosporales</taxon>
        <taxon>Streptomycetaceae</taxon>
        <taxon>Streptomyces</taxon>
    </lineage>
</organism>
<accession>A0AAV4KHA3</accession>
<proteinExistence type="predicted"/>
<gene>
    <name evidence="2" type="ORF">CP977_09930</name>
    <name evidence="1" type="ORF">GCM10010497_29480</name>
</gene>
<reference evidence="2 3" key="2">
    <citation type="submission" date="2017-09" db="EMBL/GenBank/DDBJ databases">
        <authorList>
            <person name="Lee N."/>
            <person name="Cho B.-K."/>
        </authorList>
    </citation>
    <scope>NUCLEOTIDE SEQUENCE [LARGE SCALE GENOMIC DNA]</scope>
    <source>
        <strain evidence="2 3">ATCC 19740</strain>
    </source>
</reference>
<sequence length="496" mass="54109">MHIPAYAYATIRAAIPPFPTSRQVGAVDCCLCDRPFEDLAAIPLGPTPESGLFGCRPCLTRLVTRARRARDASLLENAEQARAESAHWEPVRERYLARLDSVREAAEAVAELVKDEKTEPLRAAWLLVSLESAYNWVPDAPEPPASAGREDRELRDGAFRLDLAMISVREAVAERLAYHLINEAQPDEPEMCEEFECPEDCSGRHDSSDVDCGPDAVFEDLAEHGVVVEPPEPEPFPGELLRRFMKTDPEEEQEEDPERAELEKGPATVLAHFGVDANDTDVLVSAAAVGLVADAWRDGPLDEIHATDGGPSDGEIFAQSVDLYRRAREALVAAREDGPEALAAFVAVASDTRLRWAGGSRFMLRALSRTQTEAVEGFVRHLDNRVRFTTEAMRARSWRAALLYRAASAAVKTPGHFGMPAWPAVVAAAMARLGKLDRTGAPEVLNDLTAVENALLEAPDRLGAAALDWLVEHAVFKVSLSVEPGAGFRVTPEDAP</sequence>
<evidence type="ECO:0000313" key="4">
    <source>
        <dbReference type="Proteomes" id="UP000642014"/>
    </source>
</evidence>
<protein>
    <submittedName>
        <fullName evidence="1">Uncharacterized protein</fullName>
    </submittedName>
</protein>
<keyword evidence="3" id="KW-1185">Reference proteome</keyword>
<evidence type="ECO:0000313" key="3">
    <source>
        <dbReference type="Proteomes" id="UP000326029"/>
    </source>
</evidence>
<dbReference type="EMBL" id="CP023693">
    <property type="protein sequence ID" value="QEV32453.1"/>
    <property type="molecule type" value="Genomic_DNA"/>
</dbReference>
<dbReference type="EMBL" id="BMSJ01000005">
    <property type="protein sequence ID" value="GGR25480.1"/>
    <property type="molecule type" value="Genomic_DNA"/>
</dbReference>
<name>A0AAV4KHA3_9ACTN</name>